<reference evidence="2" key="2">
    <citation type="submission" date="2022-06" db="UniProtKB">
        <authorList>
            <consortium name="EnsemblMetazoa"/>
        </authorList>
    </citation>
    <scope>IDENTIFICATION</scope>
    <source>
        <strain evidence="2">DF5081</strain>
    </source>
</reference>
<evidence type="ECO:0000313" key="2">
    <source>
        <dbReference type="EnsemblMetazoa" id="CJA39813.1"/>
    </source>
</evidence>
<evidence type="ECO:0000313" key="3">
    <source>
        <dbReference type="Proteomes" id="UP000005237"/>
    </source>
</evidence>
<keyword evidence="3" id="KW-1185">Reference proteome</keyword>
<feature type="compositionally biased region" description="Basic and acidic residues" evidence="1">
    <location>
        <begin position="41"/>
        <end position="52"/>
    </location>
</feature>
<dbReference type="EnsemblMetazoa" id="CJA39813.1">
    <property type="protein sequence ID" value="CJA39813.1"/>
    <property type="gene ID" value="WBGene00215661"/>
</dbReference>
<proteinExistence type="predicted"/>
<feature type="region of interest" description="Disordered" evidence="1">
    <location>
        <begin position="116"/>
        <end position="212"/>
    </location>
</feature>
<feature type="compositionally biased region" description="Acidic residues" evidence="1">
    <location>
        <begin position="121"/>
        <end position="130"/>
    </location>
</feature>
<reference evidence="3" key="1">
    <citation type="submission" date="2010-08" db="EMBL/GenBank/DDBJ databases">
        <authorList>
            <consortium name="Caenorhabditis japonica Sequencing Consortium"/>
            <person name="Wilson R.K."/>
        </authorList>
    </citation>
    <scope>NUCLEOTIDE SEQUENCE [LARGE SCALE GENOMIC DNA]</scope>
    <source>
        <strain evidence="3">DF5081</strain>
    </source>
</reference>
<accession>A0A8R1IMY4</accession>
<name>A0A8R1IMY4_CAEJA</name>
<dbReference type="AlphaFoldDB" id="A0A8R1IMY4"/>
<organism evidence="2 3">
    <name type="scientific">Caenorhabditis japonica</name>
    <dbReference type="NCBI Taxonomy" id="281687"/>
    <lineage>
        <taxon>Eukaryota</taxon>
        <taxon>Metazoa</taxon>
        <taxon>Ecdysozoa</taxon>
        <taxon>Nematoda</taxon>
        <taxon>Chromadorea</taxon>
        <taxon>Rhabditida</taxon>
        <taxon>Rhabditina</taxon>
        <taxon>Rhabditomorpha</taxon>
        <taxon>Rhabditoidea</taxon>
        <taxon>Rhabditidae</taxon>
        <taxon>Peloderinae</taxon>
        <taxon>Caenorhabditis</taxon>
    </lineage>
</organism>
<sequence length="212" mass="23098">LLGLIGAKEDKSRPALKPKKRKIEDEDDTQNKAKKNTNGKTESKKVLKKTIDPKQGSKTAASKIKKPTIPKTVEEKVPEDEESAQKTLVMKVDLSKGGKIESSKAKAPVKKIEAVTKKEEAEEEDDDDESAAFFLPNSGAKSTKTVKKVAPKKEKGTKMKTPIPTVEVSKKKGSSKNNNVTGEDHPSWVASQQKKKMASAKPCGKKIVFGDD</sequence>
<feature type="region of interest" description="Disordered" evidence="1">
    <location>
        <begin position="1"/>
        <end position="86"/>
    </location>
</feature>
<protein>
    <submittedName>
        <fullName evidence="2">Uncharacterized protein</fullName>
    </submittedName>
</protein>
<dbReference type="Proteomes" id="UP000005237">
    <property type="component" value="Unassembled WGS sequence"/>
</dbReference>
<evidence type="ECO:0000256" key="1">
    <source>
        <dbReference type="SAM" id="MobiDB-lite"/>
    </source>
</evidence>